<evidence type="ECO:0000313" key="3">
    <source>
        <dbReference type="EMBL" id="MCA6076218.1"/>
    </source>
</evidence>
<sequence length="279" mass="30861">MDFFKGRRLVIATKHQKEIIIGPKAASRLGVLPFVPEDFDTDVLGTFSGEVPRESDPLSTARRKCELAMELTGCDLAIASEGSFGAHPAYVFIPGNEEIVMLKDLKNDLEIVGKKLSTDTNFGGEVCRNQEELEAFAIKSGFPDHALIIRNAQDSAETIFTGINSWDNLRSKFQNIMGRYGDAFIETDMRAMYNPKRMKVIGEATDNLLELALTSCSECETPGYGITDVVKGLPCDLCGAPTQSIKSYIYSCKKCGHREIRPNPHKSVESPQYCDFCNP</sequence>
<dbReference type="Proteomes" id="UP001139409">
    <property type="component" value="Unassembled WGS sequence"/>
</dbReference>
<dbReference type="Pfam" id="PF20376">
    <property type="entry name" value="DUF6671"/>
    <property type="match status" value="1"/>
</dbReference>
<dbReference type="InterPro" id="IPR046612">
    <property type="entry name" value="DUF6671"/>
</dbReference>
<evidence type="ECO:0000313" key="4">
    <source>
        <dbReference type="EMBL" id="MCA6077346.1"/>
    </source>
</evidence>
<dbReference type="EMBL" id="JAIXNE010000002">
    <property type="protein sequence ID" value="MCA6075041.1"/>
    <property type="molecule type" value="Genomic_DNA"/>
</dbReference>
<protein>
    <recommendedName>
        <fullName evidence="1">DUF6671 domain-containing protein</fullName>
    </recommendedName>
</protein>
<dbReference type="EMBL" id="JAIXNE010000003">
    <property type="protein sequence ID" value="MCA6076218.1"/>
    <property type="molecule type" value="Genomic_DNA"/>
</dbReference>
<proteinExistence type="predicted"/>
<organism evidence="2 5">
    <name type="scientific">Fulvivirga sedimenti</name>
    <dbReference type="NCBI Taxonomy" id="2879465"/>
    <lineage>
        <taxon>Bacteria</taxon>
        <taxon>Pseudomonadati</taxon>
        <taxon>Bacteroidota</taxon>
        <taxon>Cytophagia</taxon>
        <taxon>Cytophagales</taxon>
        <taxon>Fulvivirgaceae</taxon>
        <taxon>Fulvivirga</taxon>
    </lineage>
</organism>
<evidence type="ECO:0000313" key="5">
    <source>
        <dbReference type="Proteomes" id="UP001139409"/>
    </source>
</evidence>
<dbReference type="EMBL" id="JAIXNE010000004">
    <property type="protein sequence ID" value="MCA6077346.1"/>
    <property type="molecule type" value="Genomic_DNA"/>
</dbReference>
<accession>A0A9X1HNU1</accession>
<gene>
    <name evidence="2" type="ORF">LDX50_09180</name>
    <name evidence="3" type="ORF">LDX50_15150</name>
    <name evidence="4" type="ORF">LDX50_20870</name>
</gene>
<keyword evidence="5" id="KW-1185">Reference proteome</keyword>
<dbReference type="AlphaFoldDB" id="A0A9X1HNU1"/>
<dbReference type="RefSeq" id="WP_225698147.1">
    <property type="nucleotide sequence ID" value="NZ_JAIXNE010000002.1"/>
</dbReference>
<name>A0A9X1HNU1_9BACT</name>
<reference evidence="2" key="1">
    <citation type="submission" date="2021-09" db="EMBL/GenBank/DDBJ databases">
        <title>Fulvivirga sp. isolated from coastal sediment.</title>
        <authorList>
            <person name="Yu H."/>
        </authorList>
    </citation>
    <scope>NUCLEOTIDE SEQUENCE</scope>
    <source>
        <strain evidence="2">1062</strain>
    </source>
</reference>
<feature type="domain" description="DUF6671" evidence="1">
    <location>
        <begin position="64"/>
        <end position="279"/>
    </location>
</feature>
<evidence type="ECO:0000259" key="1">
    <source>
        <dbReference type="Pfam" id="PF20376"/>
    </source>
</evidence>
<comment type="caution">
    <text evidence="2">The sequence shown here is derived from an EMBL/GenBank/DDBJ whole genome shotgun (WGS) entry which is preliminary data.</text>
</comment>
<evidence type="ECO:0000313" key="2">
    <source>
        <dbReference type="EMBL" id="MCA6075041.1"/>
    </source>
</evidence>